<evidence type="ECO:0000313" key="2">
    <source>
        <dbReference type="Proteomes" id="UP000240572"/>
    </source>
</evidence>
<evidence type="ECO:0000313" key="1">
    <source>
        <dbReference type="EMBL" id="PSK92579.1"/>
    </source>
</evidence>
<reference evidence="1 2" key="1">
    <citation type="submission" date="2018-03" db="EMBL/GenBank/DDBJ databases">
        <title>Genomic Encyclopedia of Type Strains, Phase III (KMG-III): the genomes of soil and plant-associated and newly described type strains.</title>
        <authorList>
            <person name="Whitman W."/>
        </authorList>
    </citation>
    <scope>NUCLEOTIDE SEQUENCE [LARGE SCALE GENOMIC DNA]</scope>
    <source>
        <strain evidence="1 2">CGMCC 1.12700</strain>
    </source>
</reference>
<protein>
    <submittedName>
        <fullName evidence="1">Uncharacterized protein</fullName>
    </submittedName>
</protein>
<dbReference type="EMBL" id="PYGD01000003">
    <property type="protein sequence ID" value="PSK92579.1"/>
    <property type="molecule type" value="Genomic_DNA"/>
</dbReference>
<sequence>MKTPTGIGLMYNMALDPYFDLYPETIDYVEITPDILLQDKGPGQPGRFVQAPREWDTVRRLARRWPMVAHHVGFSLGTDGYFDEEYLENVIQMHREFGFHWHSDHLSYSKLIEEGQPEYNTCLALPIPYDSESLEMLIKKTRYIRSRIDLPFFIENNVYFTEIPDEEFTEGEFVKALCTRGDCGFLLDLHNVYVNAVNFNFDPIAFIDSLDLSMVEEIHIAGGDEIGGMRMDSHSGPCPEVVWELLDYVLPRAPRLRGITFEVDESYLPLIGFESVARELQRARALWDLHKTPSHVA</sequence>
<keyword evidence="2" id="KW-1185">Reference proteome</keyword>
<dbReference type="AlphaFoldDB" id="A0A2P8D5W2"/>
<accession>A0A2P8D5W2</accession>
<dbReference type="Gene3D" id="3.20.20.150">
    <property type="entry name" value="Divalent-metal-dependent TIM barrel enzymes"/>
    <property type="match status" value="1"/>
</dbReference>
<gene>
    <name evidence="1" type="ORF">B0I18_103156</name>
</gene>
<dbReference type="NCBIfam" id="NF003818">
    <property type="entry name" value="PRK05409.1"/>
    <property type="match status" value="1"/>
</dbReference>
<organism evidence="1 2">
    <name type="scientific">Taibaiella chishuiensis</name>
    <dbReference type="NCBI Taxonomy" id="1434707"/>
    <lineage>
        <taxon>Bacteria</taxon>
        <taxon>Pseudomonadati</taxon>
        <taxon>Bacteroidota</taxon>
        <taxon>Chitinophagia</taxon>
        <taxon>Chitinophagales</taxon>
        <taxon>Chitinophagaceae</taxon>
        <taxon>Taibaiella</taxon>
    </lineage>
</organism>
<comment type="caution">
    <text evidence="1">The sequence shown here is derived from an EMBL/GenBank/DDBJ whole genome shotgun (WGS) entry which is preliminary data.</text>
</comment>
<name>A0A2P8D5W2_9BACT</name>
<dbReference type="RefSeq" id="WP_181358427.1">
    <property type="nucleotide sequence ID" value="NZ_PYGD01000003.1"/>
</dbReference>
<dbReference type="PANTHER" id="PTHR42194:SF1">
    <property type="entry name" value="UPF0276 PROTEIN HI_1600"/>
    <property type="match status" value="1"/>
</dbReference>
<dbReference type="InterPro" id="IPR007801">
    <property type="entry name" value="MbnB/TglH/ChrH"/>
</dbReference>
<dbReference type="PANTHER" id="PTHR42194">
    <property type="entry name" value="UPF0276 PROTEIN HI_1600"/>
    <property type="match status" value="1"/>
</dbReference>
<proteinExistence type="predicted"/>
<dbReference type="Proteomes" id="UP000240572">
    <property type="component" value="Unassembled WGS sequence"/>
</dbReference>
<dbReference type="Pfam" id="PF05114">
    <property type="entry name" value="MbnB_TglH_ChrH"/>
    <property type="match status" value="1"/>
</dbReference>